<dbReference type="Pfam" id="PF25053">
    <property type="entry name" value="DUF7791"/>
    <property type="match status" value="1"/>
</dbReference>
<evidence type="ECO:0000259" key="2">
    <source>
        <dbReference type="Pfam" id="PF24883"/>
    </source>
</evidence>
<dbReference type="InterPro" id="IPR056693">
    <property type="entry name" value="DUF7791"/>
</dbReference>
<reference evidence="4" key="1">
    <citation type="journal article" date="2020" name="Stud. Mycol.">
        <title>101 Dothideomycetes genomes: a test case for predicting lifestyles and emergence of pathogens.</title>
        <authorList>
            <person name="Haridas S."/>
            <person name="Albert R."/>
            <person name="Binder M."/>
            <person name="Bloem J."/>
            <person name="Labutti K."/>
            <person name="Salamov A."/>
            <person name="Andreopoulos B."/>
            <person name="Baker S."/>
            <person name="Barry K."/>
            <person name="Bills G."/>
            <person name="Bluhm B."/>
            <person name="Cannon C."/>
            <person name="Castanera R."/>
            <person name="Culley D."/>
            <person name="Daum C."/>
            <person name="Ezra D."/>
            <person name="Gonzalez J."/>
            <person name="Henrissat B."/>
            <person name="Kuo A."/>
            <person name="Liang C."/>
            <person name="Lipzen A."/>
            <person name="Lutzoni F."/>
            <person name="Magnuson J."/>
            <person name="Mondo S."/>
            <person name="Nolan M."/>
            <person name="Ohm R."/>
            <person name="Pangilinan J."/>
            <person name="Park H.-J."/>
            <person name="Ramirez L."/>
            <person name="Alfaro M."/>
            <person name="Sun H."/>
            <person name="Tritt A."/>
            <person name="Yoshinaga Y."/>
            <person name="Zwiers L.-H."/>
            <person name="Turgeon B."/>
            <person name="Goodwin S."/>
            <person name="Spatafora J."/>
            <person name="Crous P."/>
            <person name="Grigoriev I."/>
        </authorList>
    </citation>
    <scope>NUCLEOTIDE SEQUENCE</scope>
    <source>
        <strain evidence="4">Tuck. ex Michener</strain>
    </source>
</reference>
<dbReference type="OrthoDB" id="443402at2759"/>
<dbReference type="Pfam" id="PF24883">
    <property type="entry name" value="NPHP3_N"/>
    <property type="match status" value="1"/>
</dbReference>
<dbReference type="PANTHER" id="PTHR10039">
    <property type="entry name" value="AMELOGENIN"/>
    <property type="match status" value="1"/>
</dbReference>
<feature type="domain" description="DUF7791" evidence="3">
    <location>
        <begin position="554"/>
        <end position="688"/>
    </location>
</feature>
<dbReference type="AlphaFoldDB" id="A0A6A6HDZ8"/>
<dbReference type="InterPro" id="IPR027417">
    <property type="entry name" value="P-loop_NTPase"/>
</dbReference>
<dbReference type="PANTHER" id="PTHR10039:SF5">
    <property type="entry name" value="NACHT DOMAIN-CONTAINING PROTEIN"/>
    <property type="match status" value="1"/>
</dbReference>
<evidence type="ECO:0000256" key="1">
    <source>
        <dbReference type="ARBA" id="ARBA00022737"/>
    </source>
</evidence>
<organism evidence="4 5">
    <name type="scientific">Viridothelium virens</name>
    <name type="common">Speckled blister lichen</name>
    <name type="synonym">Trypethelium virens</name>
    <dbReference type="NCBI Taxonomy" id="1048519"/>
    <lineage>
        <taxon>Eukaryota</taxon>
        <taxon>Fungi</taxon>
        <taxon>Dikarya</taxon>
        <taxon>Ascomycota</taxon>
        <taxon>Pezizomycotina</taxon>
        <taxon>Dothideomycetes</taxon>
        <taxon>Dothideomycetes incertae sedis</taxon>
        <taxon>Trypetheliales</taxon>
        <taxon>Trypetheliaceae</taxon>
        <taxon>Viridothelium</taxon>
    </lineage>
</organism>
<evidence type="ECO:0000313" key="4">
    <source>
        <dbReference type="EMBL" id="KAF2236068.1"/>
    </source>
</evidence>
<accession>A0A6A6HDZ8</accession>
<keyword evidence="5" id="KW-1185">Reference proteome</keyword>
<keyword evidence="1" id="KW-0677">Repeat</keyword>
<proteinExistence type="predicted"/>
<dbReference type="Gene3D" id="3.40.50.300">
    <property type="entry name" value="P-loop containing nucleotide triphosphate hydrolases"/>
    <property type="match status" value="1"/>
</dbReference>
<evidence type="ECO:0000259" key="3">
    <source>
        <dbReference type="Pfam" id="PF25053"/>
    </source>
</evidence>
<name>A0A6A6HDZ8_VIRVR</name>
<sequence>MLDPLSALSVAAAVVQFVDYGTKLARRVSEIAARGSTADNDEIEKTTIQLRSLSASAREHSRSGNDQLSAPEQGLNSIAFSCCGVADELIALLGELKLGDSRNIFRSIKNAYKIEQKQDRISRLQSTLEGLQVQMNQQLLLVLRERSSKALQRLDQLAERDKQMEASMTNKLDLLKEELFSTLGSKSRDHGKVKDLLYGVLEEGTKVGKQQKILFSLKFDAIKARHERIKPAHERTYAWMFAESQPPVSSESNFMNWLVSGTGIFWISGKAGSGKSTLMKFICDHAKTKEALVRWAQIAWIIPKSYSGITAEALRRQAEDRKELVIASHFFWSNGNPMQKSQEGLLQTLMYDIFRQCPDLIEAVCPARWNADGIHSEISDIWTLKELSQAVDSLQRILAQLDEKSIKFCFFIDGLDEYKGEHKDVIHILKRLTGSAHIKICASSRPWNVFEDAFGSSPQMLVLQDLTREDIRTYIKDVLEEDPQFKRMQSRDDQCAELVQEITDKANGVFLWVSLVVAELLKSVQNEDGIEDLRRRVESLPSSLEEYFQHIFDSIDPFYQKQTSQILQLCVRAHQPLPVIAFSIFDHEDDCAIKTRVGSANPREIDSMQNILKRRIGGRCKDLLEVNRYWKHFPYETRTVEFIHRTVKDFLSNQHMRDMLVLRSGPDFDVLGMLGRACLLLVKKFPVQEIAPHMDIVDYHGRLKFGYWIEELFEYVSELEAEQSRTDHALLEALETAVYDWVGSSPQQWAPLVRPLAYRSFESDIPSIYQINSFLGLTVDYGLRKFVGEKIRREPWLIDQSTDAFALLDCSFRNPRRPNAQLTAFLLEVVASPEVAAQQASPWIEFLRWLESLHPANPHFTDGKKGSLLKHVERMIDAGGATNVTIMTQDLWRPTDNRNVSGTPVSSLGVCSATSAGVKASLSRTVYRKIDPDTDEQVPAMTYESEELEEQPRPQERNGISAMANQEKSTPIRTAPFKAKHVKAEDILRQFFGEEASRTLLDRILPVQQASGQARLPLEVTVKAKQQEPMQSQVTGFWAWFSWK</sequence>
<evidence type="ECO:0008006" key="6">
    <source>
        <dbReference type="Google" id="ProtNLM"/>
    </source>
</evidence>
<protein>
    <recommendedName>
        <fullName evidence="6">NACHT domain-containing protein</fullName>
    </recommendedName>
</protein>
<dbReference type="Proteomes" id="UP000800092">
    <property type="component" value="Unassembled WGS sequence"/>
</dbReference>
<dbReference type="SUPFAM" id="SSF52540">
    <property type="entry name" value="P-loop containing nucleoside triphosphate hydrolases"/>
    <property type="match status" value="1"/>
</dbReference>
<dbReference type="InterPro" id="IPR056884">
    <property type="entry name" value="NPHP3-like_N"/>
</dbReference>
<dbReference type="EMBL" id="ML991787">
    <property type="protein sequence ID" value="KAF2236068.1"/>
    <property type="molecule type" value="Genomic_DNA"/>
</dbReference>
<gene>
    <name evidence="4" type="ORF">EV356DRAFT_565809</name>
</gene>
<feature type="domain" description="Nephrocystin 3-like N-terminal" evidence="2">
    <location>
        <begin position="250"/>
        <end position="445"/>
    </location>
</feature>
<evidence type="ECO:0000313" key="5">
    <source>
        <dbReference type="Proteomes" id="UP000800092"/>
    </source>
</evidence>